<accession>A0A641AIN2</accession>
<evidence type="ECO:0000256" key="1">
    <source>
        <dbReference type="ARBA" id="ARBA00023125"/>
    </source>
</evidence>
<dbReference type="InterPro" id="IPR036271">
    <property type="entry name" value="Tet_transcr_reg_TetR-rel_C_sf"/>
</dbReference>
<dbReference type="Pfam" id="PF00440">
    <property type="entry name" value="TetR_N"/>
    <property type="match status" value="1"/>
</dbReference>
<gene>
    <name evidence="5" type="ORF">ESP62_018605</name>
</gene>
<evidence type="ECO:0000256" key="3">
    <source>
        <dbReference type="SAM" id="MobiDB-lite"/>
    </source>
</evidence>
<keyword evidence="1 2" id="KW-0238">DNA-binding</keyword>
<dbReference type="GO" id="GO:0000976">
    <property type="term" value="F:transcription cis-regulatory region binding"/>
    <property type="evidence" value="ECO:0007669"/>
    <property type="project" value="TreeGrafter"/>
</dbReference>
<organism evidence="5 6">
    <name type="scientific">Aeromicrobium fastidiosum</name>
    <dbReference type="NCBI Taxonomy" id="52699"/>
    <lineage>
        <taxon>Bacteria</taxon>
        <taxon>Bacillati</taxon>
        <taxon>Actinomycetota</taxon>
        <taxon>Actinomycetes</taxon>
        <taxon>Propionibacteriales</taxon>
        <taxon>Nocardioidaceae</taxon>
        <taxon>Aeromicrobium</taxon>
    </lineage>
</organism>
<dbReference type="InterPro" id="IPR009057">
    <property type="entry name" value="Homeodomain-like_sf"/>
</dbReference>
<evidence type="ECO:0000313" key="5">
    <source>
        <dbReference type="EMBL" id="KAA1373093.1"/>
    </source>
</evidence>
<dbReference type="Proteomes" id="UP001515100">
    <property type="component" value="Unassembled WGS sequence"/>
</dbReference>
<dbReference type="InterPro" id="IPR041490">
    <property type="entry name" value="KstR2_TetR_C"/>
</dbReference>
<dbReference type="GO" id="GO:0003700">
    <property type="term" value="F:DNA-binding transcription factor activity"/>
    <property type="evidence" value="ECO:0007669"/>
    <property type="project" value="TreeGrafter"/>
</dbReference>
<evidence type="ECO:0000259" key="4">
    <source>
        <dbReference type="PROSITE" id="PS50977"/>
    </source>
</evidence>
<dbReference type="OrthoDB" id="7186128at2"/>
<dbReference type="Gene3D" id="1.10.357.10">
    <property type="entry name" value="Tetracycline Repressor, domain 2"/>
    <property type="match status" value="1"/>
</dbReference>
<evidence type="ECO:0000313" key="6">
    <source>
        <dbReference type="Proteomes" id="UP001515100"/>
    </source>
</evidence>
<proteinExistence type="predicted"/>
<dbReference type="SUPFAM" id="SSF46689">
    <property type="entry name" value="Homeodomain-like"/>
    <property type="match status" value="1"/>
</dbReference>
<keyword evidence="6" id="KW-1185">Reference proteome</keyword>
<feature type="region of interest" description="Disordered" evidence="3">
    <location>
        <begin position="1"/>
        <end position="23"/>
    </location>
</feature>
<dbReference type="PRINTS" id="PR00455">
    <property type="entry name" value="HTHTETR"/>
</dbReference>
<protein>
    <submittedName>
        <fullName evidence="5">TetR/AcrR family transcriptional regulator</fullName>
    </submittedName>
</protein>
<evidence type="ECO:0000256" key="2">
    <source>
        <dbReference type="PROSITE-ProRule" id="PRU00335"/>
    </source>
</evidence>
<name>A0A641AIN2_9ACTN</name>
<dbReference type="PROSITE" id="PS50977">
    <property type="entry name" value="HTH_TETR_2"/>
    <property type="match status" value="1"/>
</dbReference>
<dbReference type="PANTHER" id="PTHR30055">
    <property type="entry name" value="HTH-TYPE TRANSCRIPTIONAL REGULATOR RUTR"/>
    <property type="match status" value="1"/>
</dbReference>
<dbReference type="AlphaFoldDB" id="A0A641AIN2"/>
<dbReference type="InterPro" id="IPR001647">
    <property type="entry name" value="HTH_TetR"/>
</dbReference>
<feature type="domain" description="HTH tetR-type" evidence="4">
    <location>
        <begin position="23"/>
        <end position="83"/>
    </location>
</feature>
<dbReference type="Pfam" id="PF17932">
    <property type="entry name" value="TetR_C_24"/>
    <property type="match status" value="1"/>
</dbReference>
<dbReference type="RefSeq" id="WP_129185200.1">
    <property type="nucleotide sequence ID" value="NZ_JAGIOG010000001.1"/>
</dbReference>
<reference evidence="5" key="1">
    <citation type="submission" date="2019-09" db="EMBL/GenBank/DDBJ databases">
        <authorList>
            <person name="Li J."/>
        </authorList>
    </citation>
    <scope>NUCLEOTIDE SEQUENCE [LARGE SCALE GENOMIC DNA]</scope>
    <source>
        <strain evidence="5">NRBC 14897</strain>
    </source>
</reference>
<dbReference type="InterPro" id="IPR050109">
    <property type="entry name" value="HTH-type_TetR-like_transc_reg"/>
</dbReference>
<dbReference type="SUPFAM" id="SSF48498">
    <property type="entry name" value="Tetracyclin repressor-like, C-terminal domain"/>
    <property type="match status" value="1"/>
</dbReference>
<comment type="caution">
    <text evidence="5">The sequence shown here is derived from an EMBL/GenBank/DDBJ whole genome shotgun (WGS) entry which is preliminary data.</text>
</comment>
<feature type="DNA-binding region" description="H-T-H motif" evidence="2">
    <location>
        <begin position="46"/>
        <end position="65"/>
    </location>
</feature>
<sequence length="215" mass="23738">MSRQRDLSTTPSEGVSQPYAKSAHTRQRIIDSAARVLYEKGYSGTRLSDVAADSGVGVANIYYYFPSRDELIAQVMLAGMEEGRASLQESLGKLPDSAPPMERLMVAVEVHLRGGIRRSPHAQAVVRNAQQLPEPLLRRQREADSAYGAVWRDLIEELESRGELRDGLDPFAAQMLVIGALNSALEWWNRRRGTIDNVVRSAQIVVRHGLSASVG</sequence>
<dbReference type="EMBL" id="SDPP02000006">
    <property type="protein sequence ID" value="KAA1373093.1"/>
    <property type="molecule type" value="Genomic_DNA"/>
</dbReference>
<dbReference type="PANTHER" id="PTHR30055:SF226">
    <property type="entry name" value="HTH-TYPE TRANSCRIPTIONAL REGULATOR PKSA"/>
    <property type="match status" value="1"/>
</dbReference>